<keyword evidence="3" id="KW-0862">Zinc</keyword>
<dbReference type="Pfam" id="PF00569">
    <property type="entry name" value="ZZ"/>
    <property type="match status" value="1"/>
</dbReference>
<evidence type="ECO:0000256" key="1">
    <source>
        <dbReference type="ARBA" id="ARBA00022723"/>
    </source>
</evidence>
<dbReference type="AlphaFoldDB" id="A0ABD1YTE4"/>
<keyword evidence="2" id="KW-0863">Zinc-finger</keyword>
<dbReference type="SMART" id="SM00291">
    <property type="entry name" value="ZnF_ZZ"/>
    <property type="match status" value="1"/>
</dbReference>
<feature type="domain" description="ZZ-type" evidence="5">
    <location>
        <begin position="130"/>
        <end position="175"/>
    </location>
</feature>
<sequence length="250" mass="28461">MSYTYYTIKIALDDDLRRLNFDQQPGTDGGLSFSELEAQTRELFEIPASTKLRFTYVDCDDDVVTMVNDRDLKDASVGQRLNPLRMKVAPLEQRKQTSPVLYNYEEEQEEQENSEVYNTREVAVDVNQQVHTGVSCNCCRMNPIIGLRYCSTTWANYNICSACYQKIGHYSGEYEIVAQQVNQPPHEKTPPVNQPPVDPVADAQAAMEALALQRMQHQNQIALMRQQQYYNDALCRSMVDGARAVASLID</sequence>
<proteinExistence type="predicted"/>
<comment type="caution">
    <text evidence="6">The sequence shown here is derived from an EMBL/GenBank/DDBJ whole genome shotgun (WGS) entry which is preliminary data.</text>
</comment>
<evidence type="ECO:0000256" key="4">
    <source>
        <dbReference type="SAM" id="Coils"/>
    </source>
</evidence>
<dbReference type="GO" id="GO:0008270">
    <property type="term" value="F:zinc ion binding"/>
    <property type="evidence" value="ECO:0007669"/>
    <property type="project" value="UniProtKB-KW"/>
</dbReference>
<keyword evidence="7" id="KW-1185">Reference proteome</keyword>
<evidence type="ECO:0000256" key="3">
    <source>
        <dbReference type="ARBA" id="ARBA00022833"/>
    </source>
</evidence>
<evidence type="ECO:0000313" key="6">
    <source>
        <dbReference type="EMBL" id="KAL2632662.1"/>
    </source>
</evidence>
<accession>A0ABD1YTE4</accession>
<reference evidence="6 7" key="1">
    <citation type="submission" date="2024-09" db="EMBL/GenBank/DDBJ databases">
        <title>Chromosome-scale assembly of Riccia fluitans.</title>
        <authorList>
            <person name="Paukszto L."/>
            <person name="Sawicki J."/>
            <person name="Karawczyk K."/>
            <person name="Piernik-Szablinska J."/>
            <person name="Szczecinska M."/>
            <person name="Mazdziarz M."/>
        </authorList>
    </citation>
    <scope>NUCLEOTIDE SEQUENCE [LARGE SCALE GENOMIC DNA]</scope>
    <source>
        <strain evidence="6">Rf_01</strain>
        <tissue evidence="6">Aerial parts of the thallus</tissue>
    </source>
</reference>
<evidence type="ECO:0000313" key="7">
    <source>
        <dbReference type="Proteomes" id="UP001605036"/>
    </source>
</evidence>
<dbReference type="EMBL" id="JBHFFA010000003">
    <property type="protein sequence ID" value="KAL2632662.1"/>
    <property type="molecule type" value="Genomic_DNA"/>
</dbReference>
<dbReference type="Pfam" id="PF00564">
    <property type="entry name" value="PB1"/>
    <property type="match status" value="1"/>
</dbReference>
<organism evidence="6 7">
    <name type="scientific">Riccia fluitans</name>
    <dbReference type="NCBI Taxonomy" id="41844"/>
    <lineage>
        <taxon>Eukaryota</taxon>
        <taxon>Viridiplantae</taxon>
        <taxon>Streptophyta</taxon>
        <taxon>Embryophyta</taxon>
        <taxon>Marchantiophyta</taxon>
        <taxon>Marchantiopsida</taxon>
        <taxon>Marchantiidae</taxon>
        <taxon>Marchantiales</taxon>
        <taxon>Ricciaceae</taxon>
        <taxon>Riccia</taxon>
    </lineage>
</organism>
<dbReference type="InterPro" id="IPR043145">
    <property type="entry name" value="Znf_ZZ_sf"/>
</dbReference>
<keyword evidence="1" id="KW-0479">Metal-binding</keyword>
<protein>
    <recommendedName>
        <fullName evidence="5">ZZ-type domain-containing protein</fullName>
    </recommendedName>
</protein>
<evidence type="ECO:0000256" key="2">
    <source>
        <dbReference type="ARBA" id="ARBA00022771"/>
    </source>
</evidence>
<dbReference type="PANTHER" id="PTHR20930:SF0">
    <property type="entry name" value="PROTEIN ILRUN"/>
    <property type="match status" value="1"/>
</dbReference>
<gene>
    <name evidence="6" type="ORF">R1flu_004141</name>
</gene>
<dbReference type="Gene3D" id="3.10.20.90">
    <property type="entry name" value="Phosphatidylinositol 3-kinase Catalytic Subunit, Chain A, domain 1"/>
    <property type="match status" value="1"/>
</dbReference>
<name>A0ABD1YTE4_9MARC</name>
<dbReference type="SUPFAM" id="SSF57850">
    <property type="entry name" value="RING/U-box"/>
    <property type="match status" value="1"/>
</dbReference>
<dbReference type="Gene3D" id="3.30.60.90">
    <property type="match status" value="1"/>
</dbReference>
<dbReference type="InterPro" id="IPR000433">
    <property type="entry name" value="Znf_ZZ"/>
</dbReference>
<keyword evidence="4" id="KW-0175">Coiled coil</keyword>
<dbReference type="Proteomes" id="UP001605036">
    <property type="component" value="Unassembled WGS sequence"/>
</dbReference>
<dbReference type="SUPFAM" id="SSF54277">
    <property type="entry name" value="CAD &amp; PB1 domains"/>
    <property type="match status" value="1"/>
</dbReference>
<dbReference type="InterPro" id="IPR000270">
    <property type="entry name" value="PB1_dom"/>
</dbReference>
<evidence type="ECO:0000259" key="5">
    <source>
        <dbReference type="SMART" id="SM00291"/>
    </source>
</evidence>
<dbReference type="PANTHER" id="PTHR20930">
    <property type="entry name" value="OVARIAN CARCINOMA ANTIGEN CA125-RELATED"/>
    <property type="match status" value="1"/>
</dbReference>
<feature type="coiled-coil region" evidence="4">
    <location>
        <begin position="200"/>
        <end position="227"/>
    </location>
</feature>